<comment type="subcellular location">
    <subcellularLocation>
        <location evidence="1">Nucleus</location>
    </subcellularLocation>
</comment>
<keyword evidence="5" id="KW-0804">Transcription</keyword>
<dbReference type="InterPro" id="IPR051953">
    <property type="entry name" value="Plant_SW-associated_TFs"/>
</dbReference>
<proteinExistence type="predicted"/>
<dbReference type="GO" id="GO:0003677">
    <property type="term" value="F:DNA binding"/>
    <property type="evidence" value="ECO:0007669"/>
    <property type="project" value="UniProtKB-KW"/>
</dbReference>
<accession>A0AAV8R270</accession>
<dbReference type="EMBL" id="JAQQAF010000005">
    <property type="protein sequence ID" value="KAJ8484953.1"/>
    <property type="molecule type" value="Genomic_DNA"/>
</dbReference>
<dbReference type="CDD" id="cd00167">
    <property type="entry name" value="SANT"/>
    <property type="match status" value="2"/>
</dbReference>
<protein>
    <submittedName>
        <fullName evidence="9">Uncharacterized protein</fullName>
    </submittedName>
</protein>
<feature type="domain" description="HTH myb-type" evidence="8">
    <location>
        <begin position="9"/>
        <end position="61"/>
    </location>
</feature>
<dbReference type="InterPro" id="IPR001005">
    <property type="entry name" value="SANT/Myb"/>
</dbReference>
<keyword evidence="10" id="KW-1185">Reference proteome</keyword>
<sequence>MGHHSCCNKQKVRRGLWSPEEDEKLIKYISTYGHGCWSSVPRLAGLQRCGKSCRLRWINYLRPDLKRGSFTPQEESLIIELHRMLGNRWSQIAKQLPGRTDNEVKNFWNSTIKKKLISQAMDNLNPMPSNDELLPLSTYPNQLLCGPEQYYFLNGINLPVGYDSPDLPGFVANGVTSSSTWSFDPRHHNHLQHNNNNNNSNNLLVFNEELTLPLHYTEAIKHATTGFAVDCDQSLEAQDSIIQCFAAPNECPNARPPSNTPQASTNTVRLKDAIMASSSSPAVVLGDSLAHISGVQTQWIEEGVGFSWKRINDV</sequence>
<dbReference type="PROSITE" id="PS51294">
    <property type="entry name" value="HTH_MYB"/>
    <property type="match status" value="2"/>
</dbReference>
<evidence type="ECO:0000256" key="3">
    <source>
        <dbReference type="ARBA" id="ARBA00023015"/>
    </source>
</evidence>
<keyword evidence="3" id="KW-0805">Transcription regulation</keyword>
<reference evidence="9 10" key="1">
    <citation type="submission" date="2022-12" db="EMBL/GenBank/DDBJ databases">
        <title>Chromosome-scale assembly of the Ensete ventricosum genome.</title>
        <authorList>
            <person name="Dussert Y."/>
            <person name="Stocks J."/>
            <person name="Wendawek A."/>
            <person name="Woldeyes F."/>
            <person name="Nichols R.A."/>
            <person name="Borrell J.S."/>
        </authorList>
    </citation>
    <scope>NUCLEOTIDE SEQUENCE [LARGE SCALE GENOMIC DNA]</scope>
    <source>
        <strain evidence="10">cv. Maze</strain>
        <tissue evidence="9">Seeds</tissue>
    </source>
</reference>
<keyword evidence="6" id="KW-0539">Nucleus</keyword>
<keyword evidence="2" id="KW-0677">Repeat</keyword>
<dbReference type="AlphaFoldDB" id="A0AAV8R270"/>
<gene>
    <name evidence="9" type="ORF">OPV22_017438</name>
</gene>
<evidence type="ECO:0000313" key="10">
    <source>
        <dbReference type="Proteomes" id="UP001222027"/>
    </source>
</evidence>
<dbReference type="InterPro" id="IPR009057">
    <property type="entry name" value="Homeodomain-like_sf"/>
</dbReference>
<comment type="caution">
    <text evidence="9">The sequence shown here is derived from an EMBL/GenBank/DDBJ whole genome shotgun (WGS) entry which is preliminary data.</text>
</comment>
<feature type="domain" description="Myb-like" evidence="7">
    <location>
        <begin position="62"/>
        <end position="112"/>
    </location>
</feature>
<evidence type="ECO:0000256" key="2">
    <source>
        <dbReference type="ARBA" id="ARBA00022737"/>
    </source>
</evidence>
<dbReference type="SUPFAM" id="SSF46689">
    <property type="entry name" value="Homeodomain-like"/>
    <property type="match status" value="1"/>
</dbReference>
<evidence type="ECO:0000256" key="6">
    <source>
        <dbReference type="ARBA" id="ARBA00023242"/>
    </source>
</evidence>
<feature type="domain" description="HTH myb-type" evidence="8">
    <location>
        <begin position="62"/>
        <end position="116"/>
    </location>
</feature>
<keyword evidence="4" id="KW-0238">DNA-binding</keyword>
<dbReference type="FunFam" id="1.10.10.60:FF:000185">
    <property type="entry name" value="MYB transcription factor"/>
    <property type="match status" value="1"/>
</dbReference>
<evidence type="ECO:0000259" key="7">
    <source>
        <dbReference type="PROSITE" id="PS50090"/>
    </source>
</evidence>
<dbReference type="GO" id="GO:0005634">
    <property type="term" value="C:nucleus"/>
    <property type="evidence" value="ECO:0007669"/>
    <property type="project" value="UniProtKB-SubCell"/>
</dbReference>
<dbReference type="Pfam" id="PF00249">
    <property type="entry name" value="Myb_DNA-binding"/>
    <property type="match status" value="2"/>
</dbReference>
<evidence type="ECO:0000259" key="8">
    <source>
        <dbReference type="PROSITE" id="PS51294"/>
    </source>
</evidence>
<evidence type="ECO:0000256" key="1">
    <source>
        <dbReference type="ARBA" id="ARBA00004123"/>
    </source>
</evidence>
<evidence type="ECO:0000256" key="4">
    <source>
        <dbReference type="ARBA" id="ARBA00023125"/>
    </source>
</evidence>
<dbReference type="FunFam" id="1.10.10.60:FF:000140">
    <property type="entry name" value="Myb transcription factor"/>
    <property type="match status" value="1"/>
</dbReference>
<evidence type="ECO:0000256" key="5">
    <source>
        <dbReference type="ARBA" id="ARBA00023163"/>
    </source>
</evidence>
<dbReference type="Proteomes" id="UP001222027">
    <property type="component" value="Unassembled WGS sequence"/>
</dbReference>
<dbReference type="SMART" id="SM00717">
    <property type="entry name" value="SANT"/>
    <property type="match status" value="2"/>
</dbReference>
<dbReference type="PANTHER" id="PTHR47997">
    <property type="entry name" value="MYB DOMAIN PROTEIN 55"/>
    <property type="match status" value="1"/>
</dbReference>
<dbReference type="PROSITE" id="PS50090">
    <property type="entry name" value="MYB_LIKE"/>
    <property type="match status" value="2"/>
</dbReference>
<feature type="domain" description="Myb-like" evidence="7">
    <location>
        <begin position="9"/>
        <end position="61"/>
    </location>
</feature>
<dbReference type="PANTHER" id="PTHR47997:SF87">
    <property type="entry name" value="TRANSCRIPTION FACTOR MYB26"/>
    <property type="match status" value="1"/>
</dbReference>
<dbReference type="Gene3D" id="1.10.10.60">
    <property type="entry name" value="Homeodomain-like"/>
    <property type="match status" value="2"/>
</dbReference>
<dbReference type="InterPro" id="IPR017930">
    <property type="entry name" value="Myb_dom"/>
</dbReference>
<name>A0AAV8R270_ENSVE</name>
<organism evidence="9 10">
    <name type="scientific">Ensete ventricosum</name>
    <name type="common">Abyssinian banana</name>
    <name type="synonym">Musa ensete</name>
    <dbReference type="NCBI Taxonomy" id="4639"/>
    <lineage>
        <taxon>Eukaryota</taxon>
        <taxon>Viridiplantae</taxon>
        <taxon>Streptophyta</taxon>
        <taxon>Embryophyta</taxon>
        <taxon>Tracheophyta</taxon>
        <taxon>Spermatophyta</taxon>
        <taxon>Magnoliopsida</taxon>
        <taxon>Liliopsida</taxon>
        <taxon>Zingiberales</taxon>
        <taxon>Musaceae</taxon>
        <taxon>Ensete</taxon>
    </lineage>
</organism>
<evidence type="ECO:0000313" key="9">
    <source>
        <dbReference type="EMBL" id="KAJ8484953.1"/>
    </source>
</evidence>